<dbReference type="AlphaFoldDB" id="A0A2U1SZJ8"/>
<keyword evidence="1" id="KW-0472">Membrane</keyword>
<dbReference type="InterPro" id="IPR022121">
    <property type="entry name" value="Peptidase_M73_camelysin"/>
</dbReference>
<evidence type="ECO:0000313" key="2">
    <source>
        <dbReference type="EMBL" id="PWB97032.1"/>
    </source>
</evidence>
<proteinExistence type="predicted"/>
<dbReference type="Proteomes" id="UP000244978">
    <property type="component" value="Unassembled WGS sequence"/>
</dbReference>
<evidence type="ECO:0000313" key="3">
    <source>
        <dbReference type="Proteomes" id="UP000244978"/>
    </source>
</evidence>
<gene>
    <name evidence="2" type="ORF">DF220_03655</name>
</gene>
<evidence type="ECO:0000256" key="1">
    <source>
        <dbReference type="SAM" id="Phobius"/>
    </source>
</evidence>
<keyword evidence="1" id="KW-0812">Transmembrane</keyword>
<dbReference type="EMBL" id="QEEX01000001">
    <property type="protein sequence ID" value="PWB97032.1"/>
    <property type="molecule type" value="Genomic_DNA"/>
</dbReference>
<protein>
    <recommendedName>
        <fullName evidence="4">DUF11 domain-containing protein</fullName>
    </recommendedName>
</protein>
<sequence length="194" mass="19181">MLTSDHNSVTVPSHRRFNRAPVRSMLTIAAAAAGATLIAVAAAGGTYGLWADSAAVSAGVVTSGSLNLTINNLAAAPINATAWGSMFPGDRVQQTVTVKNTGTTPADVTVVGTSSAAAESDYTIDVSKGACPAAAADLAGPSVLQSAAKALGTWTAAESSAVCIEVTLSPAASNVSNGATVPFTLTMTATQKTV</sequence>
<reference evidence="3" key="1">
    <citation type="submission" date="2018-04" db="EMBL/GenBank/DDBJ databases">
        <authorList>
            <person name="Liu S."/>
            <person name="Wang Z."/>
            <person name="Li J."/>
        </authorList>
    </citation>
    <scope>NUCLEOTIDE SEQUENCE [LARGE SCALE GENOMIC DNA]</scope>
    <source>
        <strain evidence="3">S1194</strain>
    </source>
</reference>
<dbReference type="RefSeq" id="WP_108997031.1">
    <property type="nucleotide sequence ID" value="NZ_QEEX01000001.1"/>
</dbReference>
<feature type="transmembrane region" description="Helical" evidence="1">
    <location>
        <begin position="25"/>
        <end position="50"/>
    </location>
</feature>
<keyword evidence="1" id="KW-1133">Transmembrane helix</keyword>
<dbReference type="Pfam" id="PF12389">
    <property type="entry name" value="Peptidase_M73"/>
    <property type="match status" value="1"/>
</dbReference>
<keyword evidence="3" id="KW-1185">Reference proteome</keyword>
<organism evidence="2 3">
    <name type="scientific">Homoserinimonas hongtaonis</name>
    <dbReference type="NCBI Taxonomy" id="2079791"/>
    <lineage>
        <taxon>Bacteria</taxon>
        <taxon>Bacillati</taxon>
        <taxon>Actinomycetota</taxon>
        <taxon>Actinomycetes</taxon>
        <taxon>Micrococcales</taxon>
        <taxon>Microbacteriaceae</taxon>
        <taxon>Homoserinimonas</taxon>
    </lineage>
</organism>
<name>A0A2U1SZJ8_9MICO</name>
<comment type="caution">
    <text evidence="2">The sequence shown here is derived from an EMBL/GenBank/DDBJ whole genome shotgun (WGS) entry which is preliminary data.</text>
</comment>
<accession>A0A2U1SZJ8</accession>
<evidence type="ECO:0008006" key="4">
    <source>
        <dbReference type="Google" id="ProtNLM"/>
    </source>
</evidence>